<name>N1Q7H6_PSEFD</name>
<evidence type="ECO:0000256" key="1">
    <source>
        <dbReference type="SAM" id="MobiDB-lite"/>
    </source>
</evidence>
<feature type="compositionally biased region" description="Polar residues" evidence="1">
    <location>
        <begin position="62"/>
        <end position="78"/>
    </location>
</feature>
<gene>
    <name evidence="2" type="ORF">MYCFIDRAFT_180987</name>
</gene>
<dbReference type="RefSeq" id="XP_007920978.1">
    <property type="nucleotide sequence ID" value="XM_007922787.1"/>
</dbReference>
<evidence type="ECO:0000313" key="3">
    <source>
        <dbReference type="Proteomes" id="UP000016932"/>
    </source>
</evidence>
<evidence type="ECO:0000313" key="2">
    <source>
        <dbReference type="EMBL" id="EME87586.1"/>
    </source>
</evidence>
<feature type="compositionally biased region" description="Acidic residues" evidence="1">
    <location>
        <begin position="211"/>
        <end position="220"/>
    </location>
</feature>
<protein>
    <submittedName>
        <fullName evidence="2">Uncharacterized protein</fullName>
    </submittedName>
</protein>
<reference evidence="2 3" key="1">
    <citation type="journal article" date="2012" name="PLoS Pathog.">
        <title>Diverse lifestyles and strategies of plant pathogenesis encoded in the genomes of eighteen Dothideomycetes fungi.</title>
        <authorList>
            <person name="Ohm R.A."/>
            <person name="Feau N."/>
            <person name="Henrissat B."/>
            <person name="Schoch C.L."/>
            <person name="Horwitz B.A."/>
            <person name="Barry K.W."/>
            <person name="Condon B.J."/>
            <person name="Copeland A.C."/>
            <person name="Dhillon B."/>
            <person name="Glaser F."/>
            <person name="Hesse C.N."/>
            <person name="Kosti I."/>
            <person name="LaButti K."/>
            <person name="Lindquist E.A."/>
            <person name="Lucas S."/>
            <person name="Salamov A.A."/>
            <person name="Bradshaw R.E."/>
            <person name="Ciuffetti L."/>
            <person name="Hamelin R.C."/>
            <person name="Kema G.H.J."/>
            <person name="Lawrence C."/>
            <person name="Scott J.A."/>
            <person name="Spatafora J.W."/>
            <person name="Turgeon B.G."/>
            <person name="de Wit P.J.G.M."/>
            <person name="Zhong S."/>
            <person name="Goodwin S.B."/>
            <person name="Grigoriev I.V."/>
        </authorList>
    </citation>
    <scope>NUCLEOTIDE SEQUENCE [LARGE SCALE GENOMIC DNA]</scope>
    <source>
        <strain evidence="2 3">CIRAD86</strain>
    </source>
</reference>
<dbReference type="AlphaFoldDB" id="N1Q7H6"/>
<feature type="compositionally biased region" description="Basic and acidic residues" evidence="1">
    <location>
        <begin position="193"/>
        <end position="210"/>
    </location>
</feature>
<sequence>MTAGPHSAQATSTKSKGQLGWLTNHFKGHATTPGHSSATAAAVPYPGGNHVIPGSPADTGLQPATHNGPQSNQHNSPSFEHGNKFPVPPSGLDQTDSEPYAGEQHTAESNYQAQPGTQVNEPSNVFPKNSFENTPQHQDQAIDSTQSEPAISPNAEPQTQTQSNDEYQPQSNDPNASYEADEQDPNSLSVPPKRIDSGYESSKAKFIRDASEEDYDEDADVLNGAYSEDF</sequence>
<feature type="region of interest" description="Disordered" evidence="1">
    <location>
        <begin position="1"/>
        <end position="230"/>
    </location>
</feature>
<proteinExistence type="predicted"/>
<dbReference type="Proteomes" id="UP000016932">
    <property type="component" value="Unassembled WGS sequence"/>
</dbReference>
<keyword evidence="3" id="KW-1185">Reference proteome</keyword>
<accession>N1Q7H6</accession>
<dbReference type="EMBL" id="KB446555">
    <property type="protein sequence ID" value="EME87586.1"/>
    <property type="molecule type" value="Genomic_DNA"/>
</dbReference>
<feature type="compositionally biased region" description="Polar residues" evidence="1">
    <location>
        <begin position="107"/>
        <end position="175"/>
    </location>
</feature>
<dbReference type="VEuPathDB" id="FungiDB:MYCFIDRAFT_180987"/>
<organism evidence="2 3">
    <name type="scientific">Pseudocercospora fijiensis (strain CIRAD86)</name>
    <name type="common">Black leaf streak disease fungus</name>
    <name type="synonym">Mycosphaerella fijiensis</name>
    <dbReference type="NCBI Taxonomy" id="383855"/>
    <lineage>
        <taxon>Eukaryota</taxon>
        <taxon>Fungi</taxon>
        <taxon>Dikarya</taxon>
        <taxon>Ascomycota</taxon>
        <taxon>Pezizomycotina</taxon>
        <taxon>Dothideomycetes</taxon>
        <taxon>Dothideomycetidae</taxon>
        <taxon>Mycosphaerellales</taxon>
        <taxon>Mycosphaerellaceae</taxon>
        <taxon>Pseudocercospora</taxon>
    </lineage>
</organism>
<dbReference type="KEGG" id="pfj:MYCFIDRAFT_180987"/>
<dbReference type="GeneID" id="19334522"/>
<dbReference type="HOGENOM" id="CLU_1205216_0_0_1"/>